<name>A0A8J7WP11_9ACTN</name>
<dbReference type="GO" id="GO:0005737">
    <property type="term" value="C:cytoplasm"/>
    <property type="evidence" value="ECO:0007669"/>
    <property type="project" value="TreeGrafter"/>
</dbReference>
<evidence type="ECO:0000259" key="22">
    <source>
        <dbReference type="PROSITE" id="PS51352"/>
    </source>
</evidence>
<keyword evidence="5" id="KW-0049">Antioxidant</keyword>
<proteinExistence type="inferred from homology"/>
<sequence length="162" mass="17505">MSADLSLSSADAPADGFPAPDFTLTDQHGVDCSLSDELKQRPVLVVFYPYAFSRICGGELRELQASLGEFEGRGISVFAVSCDPMFSLRVYAEQEGFTFPLLSDFWPHGGVARAYGVFDETKGCALRGSFLIGQDGVVQWSVVNPISEGRPLSAYLDALTAH</sequence>
<comment type="subunit">
    <text evidence="16">Homodimer. Forms both dimers and octamers; a tightly-associated dimer and a ring-like octamer.</text>
</comment>
<dbReference type="PANTHER" id="PTHR42801:SF20">
    <property type="entry name" value="ALKYL HYDROPEROXIDE REDUCTASE E"/>
    <property type="match status" value="1"/>
</dbReference>
<dbReference type="EC" id="1.11.1.29" evidence="17"/>
<evidence type="ECO:0000256" key="13">
    <source>
        <dbReference type="ARBA" id="ARBA00052774"/>
    </source>
</evidence>
<evidence type="ECO:0000256" key="10">
    <source>
        <dbReference type="ARBA" id="ARBA00038489"/>
    </source>
</evidence>
<comment type="catalytic activity">
    <reaction evidence="12">
        <text>a hydroperoxide + [thioredoxin]-dithiol = an alcohol + [thioredoxin]-disulfide + H2O</text>
        <dbReference type="Rhea" id="RHEA:62620"/>
        <dbReference type="Rhea" id="RHEA-COMP:10698"/>
        <dbReference type="Rhea" id="RHEA-COMP:10700"/>
        <dbReference type="ChEBI" id="CHEBI:15377"/>
        <dbReference type="ChEBI" id="CHEBI:29950"/>
        <dbReference type="ChEBI" id="CHEBI:30879"/>
        <dbReference type="ChEBI" id="CHEBI:35924"/>
        <dbReference type="ChEBI" id="CHEBI:50058"/>
        <dbReference type="EC" id="1.11.1.24"/>
    </reaction>
</comment>
<evidence type="ECO:0000256" key="19">
    <source>
        <dbReference type="ARBA" id="ARBA00082991"/>
    </source>
</evidence>
<comment type="similarity">
    <text evidence="10">Belongs to the peroxiredoxin family. BCP/PrxQ subfamily.</text>
</comment>
<comment type="function">
    <text evidence="14">Thiol-specific peroxidase that catalyzes the reduction of hydrogen peroxide and organic hydroperoxides to water and alcohols, respectively. Plays a role in cell protection against oxidative stress by detoxifying peroxides. May represent an important antioxidant defense against cytotoxic peroxides, especially peroxynitrite, which can be formed by activated macrophages during infection.</text>
</comment>
<evidence type="ECO:0000256" key="2">
    <source>
        <dbReference type="ARBA" id="ARBA00011245"/>
    </source>
</evidence>
<comment type="caution">
    <text evidence="23">The sequence shown here is derived from an EMBL/GenBank/DDBJ whole genome shotgun (WGS) entry which is preliminary data.</text>
</comment>
<dbReference type="GO" id="GO:0008379">
    <property type="term" value="F:thioredoxin peroxidase activity"/>
    <property type="evidence" value="ECO:0007669"/>
    <property type="project" value="TreeGrafter"/>
</dbReference>
<evidence type="ECO:0000256" key="16">
    <source>
        <dbReference type="ARBA" id="ARBA00065226"/>
    </source>
</evidence>
<dbReference type="InterPro" id="IPR000866">
    <property type="entry name" value="AhpC/TSA"/>
</dbReference>
<dbReference type="InterPro" id="IPR013766">
    <property type="entry name" value="Thioredoxin_domain"/>
</dbReference>
<evidence type="ECO:0000256" key="7">
    <source>
        <dbReference type="ARBA" id="ARBA00023157"/>
    </source>
</evidence>
<evidence type="ECO:0000256" key="1">
    <source>
        <dbReference type="ARBA" id="ARBA00003330"/>
    </source>
</evidence>
<evidence type="ECO:0000256" key="11">
    <source>
        <dbReference type="ARBA" id="ARBA00041373"/>
    </source>
</evidence>
<evidence type="ECO:0000256" key="15">
    <source>
        <dbReference type="ARBA" id="ARBA00060973"/>
    </source>
</evidence>
<comment type="similarity">
    <text evidence="15">Belongs to the peroxiredoxin family. AhpE subfamily.</text>
</comment>
<dbReference type="PANTHER" id="PTHR42801">
    <property type="entry name" value="THIOREDOXIN-DEPENDENT PEROXIDE REDUCTASE"/>
    <property type="match status" value="1"/>
</dbReference>
<evidence type="ECO:0000256" key="20">
    <source>
        <dbReference type="ARBA" id="ARBA00083736"/>
    </source>
</evidence>
<dbReference type="Pfam" id="PF00578">
    <property type="entry name" value="AhpC-TSA"/>
    <property type="match status" value="1"/>
</dbReference>
<evidence type="ECO:0000256" key="21">
    <source>
        <dbReference type="PIRSR" id="PIRSR000239-1"/>
    </source>
</evidence>
<evidence type="ECO:0000313" key="23">
    <source>
        <dbReference type="EMBL" id="MBS2965986.1"/>
    </source>
</evidence>
<gene>
    <name evidence="23" type="ORF">KGA66_23270</name>
</gene>
<keyword evidence="24" id="KW-1185">Reference proteome</keyword>
<keyword evidence="8" id="KW-0676">Redox-active center</keyword>
<evidence type="ECO:0000256" key="8">
    <source>
        <dbReference type="ARBA" id="ARBA00023284"/>
    </source>
</evidence>
<evidence type="ECO:0000256" key="6">
    <source>
        <dbReference type="ARBA" id="ARBA00023002"/>
    </source>
</evidence>
<evidence type="ECO:0000256" key="9">
    <source>
        <dbReference type="ARBA" id="ARBA00032824"/>
    </source>
</evidence>
<organism evidence="23 24">
    <name type="scientific">Actinocrinis puniceicyclus</name>
    <dbReference type="NCBI Taxonomy" id="977794"/>
    <lineage>
        <taxon>Bacteria</taxon>
        <taxon>Bacillati</taxon>
        <taxon>Actinomycetota</taxon>
        <taxon>Actinomycetes</taxon>
        <taxon>Catenulisporales</taxon>
        <taxon>Actinospicaceae</taxon>
        <taxon>Actinocrinis</taxon>
    </lineage>
</organism>
<dbReference type="SUPFAM" id="SSF52833">
    <property type="entry name" value="Thioredoxin-like"/>
    <property type="match status" value="1"/>
</dbReference>
<evidence type="ECO:0000256" key="3">
    <source>
        <dbReference type="ARBA" id="ARBA00013017"/>
    </source>
</evidence>
<dbReference type="Gene3D" id="3.40.30.10">
    <property type="entry name" value="Glutaredoxin"/>
    <property type="match status" value="1"/>
</dbReference>
<keyword evidence="4" id="KW-0575">Peroxidase</keyword>
<evidence type="ECO:0000256" key="18">
    <source>
        <dbReference type="ARBA" id="ARBA00068979"/>
    </source>
</evidence>
<dbReference type="AlphaFoldDB" id="A0A8J7WP11"/>
<dbReference type="FunFam" id="3.40.30.10:FF:000118">
    <property type="entry name" value="Peroxiredoxin AhpE"/>
    <property type="match status" value="1"/>
</dbReference>
<dbReference type="RefSeq" id="WP_211470621.1">
    <property type="nucleotide sequence ID" value="NZ_JAGSXH010000112.1"/>
</dbReference>
<protein>
    <recommendedName>
        <fullName evidence="18">Alkyl hydroperoxide reductase E</fullName>
        <ecNumber evidence="3">1.11.1.24</ecNumber>
        <ecNumber evidence="17">1.11.1.29</ecNumber>
    </recommendedName>
    <alternativeName>
        <fullName evidence="11">Bacterioferritin comigratory protein</fullName>
    </alternativeName>
    <alternativeName>
        <fullName evidence="19">Mycoredoxin-dependent peroxiredoxin</fullName>
    </alternativeName>
    <alternativeName>
        <fullName evidence="20">Peroxiredoxin AhpE</fullName>
    </alternativeName>
    <alternativeName>
        <fullName evidence="9">Thioredoxin peroxidase</fullName>
    </alternativeName>
</protein>
<dbReference type="EMBL" id="JAGSXH010000112">
    <property type="protein sequence ID" value="MBS2965986.1"/>
    <property type="molecule type" value="Genomic_DNA"/>
</dbReference>
<accession>A0A8J7WP11</accession>
<dbReference type="GO" id="GO:0034599">
    <property type="term" value="P:cellular response to oxidative stress"/>
    <property type="evidence" value="ECO:0007669"/>
    <property type="project" value="TreeGrafter"/>
</dbReference>
<dbReference type="PIRSF" id="PIRSF000239">
    <property type="entry name" value="AHPC"/>
    <property type="match status" value="1"/>
</dbReference>
<evidence type="ECO:0000313" key="24">
    <source>
        <dbReference type="Proteomes" id="UP000677913"/>
    </source>
</evidence>
<comment type="subunit">
    <text evidence="2">Monomer.</text>
</comment>
<evidence type="ECO:0000256" key="5">
    <source>
        <dbReference type="ARBA" id="ARBA00022862"/>
    </source>
</evidence>
<dbReference type="InterPro" id="IPR050924">
    <property type="entry name" value="Peroxiredoxin_BCP/PrxQ"/>
</dbReference>
<dbReference type="CDD" id="cd03018">
    <property type="entry name" value="PRX_AhpE_like"/>
    <property type="match status" value="1"/>
</dbReference>
<dbReference type="InterPro" id="IPR024706">
    <property type="entry name" value="Peroxiredoxin_AhpC-typ"/>
</dbReference>
<comment type="function">
    <text evidence="1">Thiol-specific peroxidase that catalyzes the reduction of hydrogen peroxide and organic hydroperoxides to water and alcohols, respectively. Plays a role in cell protection against oxidative stress by detoxifying peroxides and as sensor of hydrogen peroxide-mediated signaling events.</text>
</comment>
<dbReference type="EC" id="1.11.1.24" evidence="3"/>
<feature type="active site" description="Cysteine sulfenic acid (-SOH) intermediate; for peroxidase activity" evidence="21">
    <location>
        <position position="56"/>
    </location>
</feature>
<dbReference type="Proteomes" id="UP000677913">
    <property type="component" value="Unassembled WGS sequence"/>
</dbReference>
<dbReference type="InterPro" id="IPR036249">
    <property type="entry name" value="Thioredoxin-like_sf"/>
</dbReference>
<evidence type="ECO:0000256" key="4">
    <source>
        <dbReference type="ARBA" id="ARBA00022559"/>
    </source>
</evidence>
<dbReference type="GO" id="GO:0045454">
    <property type="term" value="P:cell redox homeostasis"/>
    <property type="evidence" value="ECO:0007669"/>
    <property type="project" value="TreeGrafter"/>
</dbReference>
<comment type="catalytic activity">
    <reaction evidence="13">
        <text>[mycoredoxin]-L-dithiol + a hydroperoxide = [mycoredoxin]-L-disulfide + an alcohol + H2O</text>
        <dbReference type="Rhea" id="RHEA:62640"/>
        <dbReference type="Rhea" id="RHEA-COMP:16137"/>
        <dbReference type="Rhea" id="RHEA-COMP:16138"/>
        <dbReference type="ChEBI" id="CHEBI:15377"/>
        <dbReference type="ChEBI" id="CHEBI:29950"/>
        <dbReference type="ChEBI" id="CHEBI:30879"/>
        <dbReference type="ChEBI" id="CHEBI:35924"/>
        <dbReference type="ChEBI" id="CHEBI:50058"/>
        <dbReference type="EC" id="1.11.1.29"/>
    </reaction>
</comment>
<evidence type="ECO:0000256" key="14">
    <source>
        <dbReference type="ARBA" id="ARBA00056930"/>
    </source>
</evidence>
<keyword evidence="7" id="KW-1015">Disulfide bond</keyword>
<feature type="domain" description="Thioredoxin" evidence="22">
    <location>
        <begin position="13"/>
        <end position="162"/>
    </location>
</feature>
<keyword evidence="6" id="KW-0560">Oxidoreductase</keyword>
<reference evidence="23" key="1">
    <citation type="submission" date="2021-04" db="EMBL/GenBank/DDBJ databases">
        <title>Genome based classification of Actinospica acidithermotolerans sp. nov., an actinobacterium isolated from an Indonesian hot spring.</title>
        <authorList>
            <person name="Kusuma A.B."/>
            <person name="Putra K.E."/>
            <person name="Nafisah S."/>
            <person name="Loh J."/>
            <person name="Nouioui I."/>
            <person name="Goodfellow M."/>
        </authorList>
    </citation>
    <scope>NUCLEOTIDE SEQUENCE</scope>
    <source>
        <strain evidence="23">DSM 45618</strain>
    </source>
</reference>
<evidence type="ECO:0000256" key="12">
    <source>
        <dbReference type="ARBA" id="ARBA00049091"/>
    </source>
</evidence>
<evidence type="ECO:0000256" key="17">
    <source>
        <dbReference type="ARBA" id="ARBA00067009"/>
    </source>
</evidence>
<dbReference type="PROSITE" id="PS51352">
    <property type="entry name" value="THIOREDOXIN_2"/>
    <property type="match status" value="1"/>
</dbReference>